<evidence type="ECO:0000256" key="5">
    <source>
        <dbReference type="ARBA" id="ARBA00022989"/>
    </source>
</evidence>
<dbReference type="EMBL" id="NUWN01000053">
    <property type="protein sequence ID" value="PFK39146.1"/>
    <property type="molecule type" value="Genomic_DNA"/>
</dbReference>
<evidence type="ECO:0000256" key="6">
    <source>
        <dbReference type="ARBA" id="ARBA00023136"/>
    </source>
</evidence>
<evidence type="ECO:0000256" key="3">
    <source>
        <dbReference type="ARBA" id="ARBA00022475"/>
    </source>
</evidence>
<protein>
    <recommendedName>
        <fullName evidence="8">YetF C-terminal domain-containing protein</fullName>
    </recommendedName>
</protein>
<evidence type="ECO:0000256" key="1">
    <source>
        <dbReference type="ARBA" id="ARBA00004651"/>
    </source>
</evidence>
<dbReference type="Proteomes" id="UP000242656">
    <property type="component" value="Unassembled WGS sequence"/>
</dbReference>
<dbReference type="InterPro" id="IPR023090">
    <property type="entry name" value="UPF0702_alpha/beta_dom_sf"/>
</dbReference>
<comment type="similarity">
    <text evidence="2">Belongs to the UPF0702 family.</text>
</comment>
<dbReference type="Gene3D" id="3.30.240.20">
    <property type="entry name" value="bsu07140 like domains"/>
    <property type="match status" value="1"/>
</dbReference>
<comment type="subcellular location">
    <subcellularLocation>
        <location evidence="1">Cell membrane</location>
        <topology evidence="1">Multi-pass membrane protein</topology>
    </subcellularLocation>
</comment>
<evidence type="ECO:0000313" key="9">
    <source>
        <dbReference type="EMBL" id="PFK39146.1"/>
    </source>
</evidence>
<dbReference type="PANTHER" id="PTHR34582:SF2">
    <property type="entry name" value="UPF0702 TRANSMEMBRANE PROTEIN YDFR"/>
    <property type="match status" value="1"/>
</dbReference>
<dbReference type="Pfam" id="PF04239">
    <property type="entry name" value="DUF421"/>
    <property type="match status" value="1"/>
</dbReference>
<dbReference type="PANTHER" id="PTHR34582">
    <property type="entry name" value="UPF0702 TRANSMEMBRANE PROTEIN YCAP"/>
    <property type="match status" value="1"/>
</dbReference>
<keyword evidence="5 7" id="KW-1133">Transmembrane helix</keyword>
<dbReference type="GO" id="GO:0005886">
    <property type="term" value="C:plasma membrane"/>
    <property type="evidence" value="ECO:0007669"/>
    <property type="project" value="UniProtKB-SubCell"/>
</dbReference>
<dbReference type="RefSeq" id="WP_098491329.1">
    <property type="nucleotide sequence ID" value="NZ_NUWN01000053.1"/>
</dbReference>
<reference evidence="9 10" key="1">
    <citation type="submission" date="2017-09" db="EMBL/GenBank/DDBJ databases">
        <title>Large-scale bioinformatics analysis of Bacillus genomes uncovers conserved roles of natural products in bacterial physiology.</title>
        <authorList>
            <consortium name="Agbiome Team Llc"/>
            <person name="Bleich R.M."/>
            <person name="Grubbs K.J."/>
            <person name="Santa Maria K.C."/>
            <person name="Allen S.E."/>
            <person name="Farag S."/>
            <person name="Shank E.A."/>
            <person name="Bowers A."/>
        </authorList>
    </citation>
    <scope>NUCLEOTIDE SEQUENCE [LARGE SCALE GENOMIC DNA]</scope>
    <source>
        <strain evidence="9 10">AFS083043</strain>
    </source>
</reference>
<gene>
    <name evidence="9" type="ORF">COI93_14200</name>
</gene>
<evidence type="ECO:0000313" key="10">
    <source>
        <dbReference type="Proteomes" id="UP000242656"/>
    </source>
</evidence>
<accession>A0A2B0MEE0</accession>
<keyword evidence="3" id="KW-1003">Cell membrane</keyword>
<name>A0A2B0MEE0_BACCE</name>
<keyword evidence="6 7" id="KW-0472">Membrane</keyword>
<evidence type="ECO:0000259" key="8">
    <source>
        <dbReference type="Pfam" id="PF04239"/>
    </source>
</evidence>
<organism evidence="9 10">
    <name type="scientific">Bacillus cereus</name>
    <dbReference type="NCBI Taxonomy" id="1396"/>
    <lineage>
        <taxon>Bacteria</taxon>
        <taxon>Bacillati</taxon>
        <taxon>Bacillota</taxon>
        <taxon>Bacilli</taxon>
        <taxon>Bacillales</taxon>
        <taxon>Bacillaceae</taxon>
        <taxon>Bacillus</taxon>
        <taxon>Bacillus cereus group</taxon>
    </lineage>
</organism>
<sequence>MNIFFESIILIITGILVLKLTGSKSVSQMTRAEVIIVVSIGRIIVEPVLSRKVVPSILAACIFSGVLLIIHYLEMNSRGIEEFLNGNSIVIIENGKILNNNLRRAKMTEQQLLMCLREQGIHDIKTLQQATAEPNGRVGYQLTTGAQPVTCEMLEKILQQYTLKK</sequence>
<feature type="transmembrane region" description="Helical" evidence="7">
    <location>
        <begin position="53"/>
        <end position="73"/>
    </location>
</feature>
<evidence type="ECO:0000256" key="2">
    <source>
        <dbReference type="ARBA" id="ARBA00006448"/>
    </source>
</evidence>
<comment type="caution">
    <text evidence="9">The sequence shown here is derived from an EMBL/GenBank/DDBJ whole genome shotgun (WGS) entry which is preliminary data.</text>
</comment>
<proteinExistence type="inferred from homology"/>
<feature type="domain" description="YetF C-terminal" evidence="8">
    <location>
        <begin position="76"/>
        <end position="145"/>
    </location>
</feature>
<evidence type="ECO:0000256" key="7">
    <source>
        <dbReference type="SAM" id="Phobius"/>
    </source>
</evidence>
<dbReference type="AlphaFoldDB" id="A0A2B0MEE0"/>
<dbReference type="InterPro" id="IPR007353">
    <property type="entry name" value="DUF421"/>
</dbReference>
<keyword evidence="4 7" id="KW-0812">Transmembrane</keyword>
<evidence type="ECO:0000256" key="4">
    <source>
        <dbReference type="ARBA" id="ARBA00022692"/>
    </source>
</evidence>